<reference evidence="1 2" key="1">
    <citation type="submission" date="2019-12" db="EMBL/GenBank/DDBJ databases">
        <authorList>
            <person name="Li C."/>
            <person name="Zhao J."/>
        </authorList>
    </citation>
    <scope>NUCLEOTIDE SEQUENCE [LARGE SCALE GENOMIC DNA]</scope>
    <source>
        <strain evidence="1 2">NEAU-DD11</strain>
    </source>
</reference>
<keyword evidence="2" id="KW-1185">Reference proteome</keyword>
<dbReference type="RefSeq" id="WP_160410761.1">
    <property type="nucleotide sequence ID" value="NZ_WSES01000012.1"/>
</dbReference>
<proteinExistence type="predicted"/>
<protein>
    <submittedName>
        <fullName evidence="1">Uncharacterized protein</fullName>
    </submittedName>
</protein>
<comment type="caution">
    <text evidence="1">The sequence shown here is derived from an EMBL/GenBank/DDBJ whole genome shotgun (WGS) entry which is preliminary data.</text>
</comment>
<dbReference type="EMBL" id="WSES01000012">
    <property type="protein sequence ID" value="MVW64247.1"/>
    <property type="molecule type" value="Genomic_DNA"/>
</dbReference>
<gene>
    <name evidence="1" type="ORF">GPY61_30410</name>
</gene>
<sequence length="149" mass="16784">MNQALHALEADVASGRFKAGVARGRWRLVSLNWPYAFVEVFDRVQRAVCIRFDCTGYPGQAPQGAPWDYGAQQLLPNHLWPRGGRVSQVFNPGWKSGSALYIPCDREAIVGHDNWHSEHPNLIWNPSRGLLQYVEAIHEILQSHELATA</sequence>
<evidence type="ECO:0000313" key="1">
    <source>
        <dbReference type="EMBL" id="MVW64247.1"/>
    </source>
</evidence>
<dbReference type="AlphaFoldDB" id="A0A7X3KB30"/>
<accession>A0A7X3KB30</accession>
<dbReference type="InterPro" id="IPR056082">
    <property type="entry name" value="BilB-like"/>
</dbReference>
<evidence type="ECO:0000313" key="2">
    <source>
        <dbReference type="Proteomes" id="UP000443353"/>
    </source>
</evidence>
<name>A0A7X3KB30_9BURK</name>
<organism evidence="1 2">
    <name type="scientific">Massilia cellulosiltytica</name>
    <dbReference type="NCBI Taxonomy" id="2683234"/>
    <lineage>
        <taxon>Bacteria</taxon>
        <taxon>Pseudomonadati</taxon>
        <taxon>Pseudomonadota</taxon>
        <taxon>Betaproteobacteria</taxon>
        <taxon>Burkholderiales</taxon>
        <taxon>Oxalobacteraceae</taxon>
        <taxon>Telluria group</taxon>
        <taxon>Massilia</taxon>
    </lineage>
</organism>
<dbReference type="Pfam" id="PF24702">
    <property type="entry name" value="DUF7665"/>
    <property type="match status" value="1"/>
</dbReference>
<dbReference type="Proteomes" id="UP000443353">
    <property type="component" value="Unassembled WGS sequence"/>
</dbReference>